<feature type="compositionally biased region" description="Basic and acidic residues" evidence="1">
    <location>
        <begin position="1296"/>
        <end position="1309"/>
    </location>
</feature>
<feature type="compositionally biased region" description="Polar residues" evidence="1">
    <location>
        <begin position="879"/>
        <end position="888"/>
    </location>
</feature>
<feature type="compositionally biased region" description="Basic and acidic residues" evidence="1">
    <location>
        <begin position="363"/>
        <end position="379"/>
    </location>
</feature>
<evidence type="ECO:0000313" key="2">
    <source>
        <dbReference type="EMBL" id="KAH7089433.1"/>
    </source>
</evidence>
<dbReference type="OrthoDB" id="10603336at2759"/>
<feature type="compositionally biased region" description="Low complexity" evidence="1">
    <location>
        <begin position="834"/>
        <end position="845"/>
    </location>
</feature>
<keyword evidence="3" id="KW-1185">Reference proteome</keyword>
<feature type="compositionally biased region" description="Polar residues" evidence="1">
    <location>
        <begin position="774"/>
        <end position="788"/>
    </location>
</feature>
<reference evidence="2" key="1">
    <citation type="journal article" date="2021" name="Nat. Commun.">
        <title>Genetic determinants of endophytism in the Arabidopsis root mycobiome.</title>
        <authorList>
            <person name="Mesny F."/>
            <person name="Miyauchi S."/>
            <person name="Thiergart T."/>
            <person name="Pickel B."/>
            <person name="Atanasova L."/>
            <person name="Karlsson M."/>
            <person name="Huettel B."/>
            <person name="Barry K.W."/>
            <person name="Haridas S."/>
            <person name="Chen C."/>
            <person name="Bauer D."/>
            <person name="Andreopoulos W."/>
            <person name="Pangilinan J."/>
            <person name="LaButti K."/>
            <person name="Riley R."/>
            <person name="Lipzen A."/>
            <person name="Clum A."/>
            <person name="Drula E."/>
            <person name="Henrissat B."/>
            <person name="Kohler A."/>
            <person name="Grigoriev I.V."/>
            <person name="Martin F.M."/>
            <person name="Hacquard S."/>
        </authorList>
    </citation>
    <scope>NUCLEOTIDE SEQUENCE</scope>
    <source>
        <strain evidence="2">MPI-SDFR-AT-0120</strain>
    </source>
</reference>
<feature type="compositionally biased region" description="Polar residues" evidence="1">
    <location>
        <begin position="442"/>
        <end position="454"/>
    </location>
</feature>
<comment type="caution">
    <text evidence="2">The sequence shown here is derived from an EMBL/GenBank/DDBJ whole genome shotgun (WGS) entry which is preliminary data.</text>
</comment>
<feature type="compositionally biased region" description="Low complexity" evidence="1">
    <location>
        <begin position="514"/>
        <end position="547"/>
    </location>
</feature>
<evidence type="ECO:0000313" key="3">
    <source>
        <dbReference type="Proteomes" id="UP000813461"/>
    </source>
</evidence>
<feature type="compositionally biased region" description="Basic and acidic residues" evidence="1">
    <location>
        <begin position="1582"/>
        <end position="1616"/>
    </location>
</feature>
<feature type="compositionally biased region" description="Basic and acidic residues" evidence="1">
    <location>
        <begin position="318"/>
        <end position="338"/>
    </location>
</feature>
<feature type="region of interest" description="Disordered" evidence="1">
    <location>
        <begin position="74"/>
        <end position="110"/>
    </location>
</feature>
<organism evidence="2 3">
    <name type="scientific">Paraphoma chrysanthemicola</name>
    <dbReference type="NCBI Taxonomy" id="798071"/>
    <lineage>
        <taxon>Eukaryota</taxon>
        <taxon>Fungi</taxon>
        <taxon>Dikarya</taxon>
        <taxon>Ascomycota</taxon>
        <taxon>Pezizomycotina</taxon>
        <taxon>Dothideomycetes</taxon>
        <taxon>Pleosporomycetidae</taxon>
        <taxon>Pleosporales</taxon>
        <taxon>Pleosporineae</taxon>
        <taxon>Phaeosphaeriaceae</taxon>
        <taxon>Paraphoma</taxon>
    </lineage>
</organism>
<feature type="region of interest" description="Disordered" evidence="1">
    <location>
        <begin position="1494"/>
        <end position="1519"/>
    </location>
</feature>
<feature type="compositionally biased region" description="Pro residues" evidence="1">
    <location>
        <begin position="1155"/>
        <end position="1166"/>
    </location>
</feature>
<protein>
    <submittedName>
        <fullName evidence="2">Uncharacterized protein</fullName>
    </submittedName>
</protein>
<feature type="compositionally biased region" description="Low complexity" evidence="1">
    <location>
        <begin position="214"/>
        <end position="229"/>
    </location>
</feature>
<feature type="compositionally biased region" description="Basic and acidic residues" evidence="1">
    <location>
        <begin position="400"/>
        <end position="421"/>
    </location>
</feature>
<feature type="compositionally biased region" description="Polar residues" evidence="1">
    <location>
        <begin position="163"/>
        <end position="174"/>
    </location>
</feature>
<feature type="compositionally biased region" description="Polar residues" evidence="1">
    <location>
        <begin position="549"/>
        <end position="570"/>
    </location>
</feature>
<feature type="region of interest" description="Disordered" evidence="1">
    <location>
        <begin position="1"/>
        <end position="52"/>
    </location>
</feature>
<feature type="compositionally biased region" description="Polar residues" evidence="1">
    <location>
        <begin position="140"/>
        <end position="154"/>
    </location>
</feature>
<feature type="compositionally biased region" description="Acidic residues" evidence="1">
    <location>
        <begin position="1337"/>
        <end position="1349"/>
    </location>
</feature>
<feature type="compositionally biased region" description="Polar residues" evidence="1">
    <location>
        <begin position="1242"/>
        <end position="1257"/>
    </location>
</feature>
<feature type="compositionally biased region" description="Low complexity" evidence="1">
    <location>
        <begin position="967"/>
        <end position="984"/>
    </location>
</feature>
<gene>
    <name evidence="2" type="ORF">FB567DRAFT_520750</name>
</gene>
<feature type="compositionally biased region" description="Low complexity" evidence="1">
    <location>
        <begin position="860"/>
        <end position="870"/>
    </location>
</feature>
<feature type="region of interest" description="Disordered" evidence="1">
    <location>
        <begin position="962"/>
        <end position="984"/>
    </location>
</feature>
<feature type="compositionally biased region" description="Polar residues" evidence="1">
    <location>
        <begin position="1054"/>
        <end position="1097"/>
    </location>
</feature>
<proteinExistence type="predicted"/>
<feature type="region of interest" description="Disordered" evidence="1">
    <location>
        <begin position="123"/>
        <end position="728"/>
    </location>
</feature>
<sequence>MRDAKIEKAKDAAHGRELNDQAAADAEAERKANAKPVPKPSPKAYPNKFSKITGKPIESARLVNEKEQIVAIRQNRNWETGDKKEAEGRAADREQIEKVKSNSERVHTDVQIGTELQQLRGELGESASARVSDVSEKSETQFPGKQAVTPQPTASVFKPATLNLPSANNQSNTIPDAPAASDVTPRPASFIEQPWPSQPTAQPEMGNCLSFGSLAPTPTPLEAPELTTADGGDGQPVGYSNGSDKDERKTMVAEPKMPEPKEAEPTEPEPKKAEPKKAEPEKGGPKKAASKAGKKTGSLLSLDTADYLGTNASDDETSEPKDRGLKKSGSDKPERKSPADPQTPAETDTQRENTEPINPKLAELQEKKPDSGFKFKSSDFVDLDLSASKPKSEMATPQKPDPDEGANKKPEGQKEEVKTSDWKSSQSSSSDQISADGPMKSPSKQQASTVSASADSLKPEATPSKTPGPSAPEKLANNAPLNGDTKTSETPGQSPNRPADTNEKTPANTPQPEAMSQPSATTTQQSQAQESHTGEQSASSTAQSEAAHQPTTMTSPATSIPQLPSNTQADSDLFPLPTNREPLDFNDFPLPDLYTRPVGRPATGMDSKEQLRNRLLGGTSTLAQMRREREASSGVTDSGIGGGGGTGGPLVHPPPAPGPSGGAAEPKNSGDDDDEDSKPNGGGAPISTGGNAGHQDPAVERSSTPENADDAMDIDTTSPSSQPVVSLSSKQVADILANPGIAALLRNQPASNAALVNTSGKDDEMEIDDGNPTPLAQLSAHANTSTAANPDGDIDMQGTEDHTNVQAPTPAPPVQKSLPPLPPQTLDFTPLPVNSSASNPPAAAPKLGEFQPKTSIFGRTSTLGSTSTSSNPIPFATSPFHSPWNTGTSPFPSQSGAPSPSPSFDFTAGQQRRPATTEPFRFNAPSPVLTNLTCDKSTKAVGHKANDSAYQSYLEAKEARQAALPKPAVTPSVPSRTTVSSSTNNLSDILSNISLENISSKPSVSSQTTAKTPLVFTRAQEGPPVPHVKKDIGWGYAPTQSEPVPKASPALPVSVTTASFTPTLGATAPSTSTQSMHSQGIPQQDTNPQDLSSQSALAPSRPASIASTPKIPAQEPVRDDQLIDQKKGRRQQKQPTQNVLDEIIAQTIAHKNPASRPPPHLTPPPRGVADRVTNAMEGVQSGPKVPGNTPVVQALKPQASSVQAPPMQHFSPPAPPTQAPPALTPTQTPSLEQSTQREEVSPAQQSAAEPTSATGSGRANPLENYPTYSRSSSDVSKLSDEPVWEDVINLMNVDTNPRKNQDSDDKSDSSEASTRLRLSLGAADIGAKNFKSNEYVTAEDDASDNEGEETASQREKTALEDGETRRRPDEARRPGEAEDEFDGAPPRATEEERAQRKILPVRGSKKPQVSSSALPVPPMSAPGPTTSSGGTPRHSAPSVPEGRASPLSADFDTMYGPNSPIVPPQFKPSSIGSANLVPSGLAVQGAGIAKNTQLYPNYDNKPALPTTSRTPPSEKENVRKPKHCDVVLDHNGIRNIVLLDEYGEGVPAQLAFKDTKTGARVVWSDERQGFVDEWGHPTEHEYRFEDEVKASDDNNDGDKEQGEEKKVKKNEDDQPPSHHTPPTYGPDYTGPRVGDVLIHEDYDDTYEFTVQWNPDDGHFFIEEDGYDTCVYWDEDSQQWWERQWGVAASFRYVMKEDVEGEKDDMETF</sequence>
<feature type="region of interest" description="Disordered" evidence="1">
    <location>
        <begin position="1582"/>
        <end position="1634"/>
    </location>
</feature>
<feature type="region of interest" description="Disordered" evidence="1">
    <location>
        <begin position="1016"/>
        <end position="1463"/>
    </location>
</feature>
<feature type="compositionally biased region" description="Basic and acidic residues" evidence="1">
    <location>
        <begin position="79"/>
        <end position="108"/>
    </location>
</feature>
<feature type="compositionally biased region" description="Low complexity" evidence="1">
    <location>
        <begin position="1620"/>
        <end position="1631"/>
    </location>
</feature>
<accession>A0A8K0VZQ5</accession>
<feature type="compositionally biased region" description="Basic and acidic residues" evidence="1">
    <location>
        <begin position="1116"/>
        <end position="1126"/>
    </location>
</feature>
<dbReference type="Proteomes" id="UP000813461">
    <property type="component" value="Unassembled WGS sequence"/>
</dbReference>
<feature type="compositionally biased region" description="Pro residues" evidence="1">
    <location>
        <begin position="1212"/>
        <end position="1223"/>
    </location>
</feature>
<feature type="compositionally biased region" description="Basic and acidic residues" evidence="1">
    <location>
        <begin position="243"/>
        <end position="284"/>
    </location>
</feature>
<feature type="compositionally biased region" description="Gly residues" evidence="1">
    <location>
        <begin position="639"/>
        <end position="648"/>
    </location>
</feature>
<feature type="compositionally biased region" description="Pro residues" evidence="1">
    <location>
        <begin position="809"/>
        <end position="823"/>
    </location>
</feature>
<feature type="compositionally biased region" description="Low complexity" evidence="1">
    <location>
        <begin position="718"/>
        <end position="728"/>
    </location>
</feature>
<dbReference type="EMBL" id="JAGMVJ010000006">
    <property type="protein sequence ID" value="KAH7089433.1"/>
    <property type="molecule type" value="Genomic_DNA"/>
</dbReference>
<feature type="compositionally biased region" description="Low complexity" evidence="1">
    <location>
        <begin position="889"/>
        <end position="898"/>
    </location>
</feature>
<feature type="compositionally biased region" description="Low complexity" evidence="1">
    <location>
        <begin position="422"/>
        <end position="434"/>
    </location>
</feature>
<feature type="compositionally biased region" description="Polar residues" evidence="1">
    <location>
        <begin position="484"/>
        <end position="496"/>
    </location>
</feature>
<feature type="compositionally biased region" description="Basic and acidic residues" evidence="1">
    <location>
        <begin position="1351"/>
        <end position="1376"/>
    </location>
</feature>
<evidence type="ECO:0000256" key="1">
    <source>
        <dbReference type="SAM" id="MobiDB-lite"/>
    </source>
</evidence>
<feature type="compositionally biased region" description="Basic and acidic residues" evidence="1">
    <location>
        <begin position="1"/>
        <end position="19"/>
    </location>
</feature>
<name>A0A8K0VZQ5_9PLEO</name>
<feature type="region of interest" description="Disordered" evidence="1">
    <location>
        <begin position="755"/>
        <end position="929"/>
    </location>
</feature>